<dbReference type="GO" id="GO:0008270">
    <property type="term" value="F:zinc ion binding"/>
    <property type="evidence" value="ECO:0007669"/>
    <property type="project" value="UniProtKB-UniRule"/>
</dbReference>
<feature type="binding site" evidence="12">
    <location>
        <position position="464"/>
    </location>
    <ligand>
        <name>Zn(2+)</name>
        <dbReference type="ChEBI" id="CHEBI:29105"/>
        <label>2</label>
    </ligand>
</feature>
<feature type="binding site" evidence="12">
    <location>
        <position position="477"/>
    </location>
    <ligand>
        <name>Zn(2+)</name>
        <dbReference type="ChEBI" id="CHEBI:29105"/>
        <label>1</label>
    </ligand>
</feature>
<keyword evidence="3 12" id="KW-0479">Metal-binding</keyword>
<dbReference type="PROSITE" id="PS51194">
    <property type="entry name" value="HELICASE_CTER"/>
    <property type="match status" value="1"/>
</dbReference>
<dbReference type="HAMAP" id="MF_00983">
    <property type="entry name" value="PriA"/>
    <property type="match status" value="1"/>
</dbReference>
<dbReference type="CDD" id="cd18804">
    <property type="entry name" value="SF2_C_priA"/>
    <property type="match status" value="1"/>
</dbReference>
<keyword evidence="2 12" id="KW-0235">DNA replication</keyword>
<evidence type="ECO:0000256" key="7">
    <source>
        <dbReference type="ARBA" id="ARBA00022833"/>
    </source>
</evidence>
<evidence type="ECO:0000256" key="12">
    <source>
        <dbReference type="HAMAP-Rule" id="MF_00983"/>
    </source>
</evidence>
<evidence type="ECO:0000256" key="2">
    <source>
        <dbReference type="ARBA" id="ARBA00022705"/>
    </source>
</evidence>
<dbReference type="SUPFAM" id="SSF52540">
    <property type="entry name" value="P-loop containing nucleoside triphosphate hydrolases"/>
    <property type="match status" value="1"/>
</dbReference>
<feature type="binding site" evidence="12">
    <location>
        <position position="437"/>
    </location>
    <ligand>
        <name>Zn(2+)</name>
        <dbReference type="ChEBI" id="CHEBI:29105"/>
        <label>1</label>
    </ligand>
</feature>
<comment type="function">
    <text evidence="12">Initiates the restart of stalled replication forks, which reloads the replicative helicase on sites other than the origin of replication. Recognizes and binds to abandoned replication forks and remodels them to uncover a helicase loading site. Promotes assembly of the primosome at these replication forks.</text>
</comment>
<evidence type="ECO:0000256" key="8">
    <source>
        <dbReference type="ARBA" id="ARBA00022840"/>
    </source>
</evidence>
<feature type="binding site" evidence="12">
    <location>
        <position position="446"/>
    </location>
    <ligand>
        <name>Zn(2+)</name>
        <dbReference type="ChEBI" id="CHEBI:29105"/>
        <label>2</label>
    </ligand>
</feature>
<dbReference type="CDD" id="cd17929">
    <property type="entry name" value="DEXHc_priA"/>
    <property type="match status" value="1"/>
</dbReference>
<reference evidence="15" key="1">
    <citation type="journal article" date="2010" name="Int. J. Syst. Evol. Microbiol.">
        <title>Porticoccus litoralis gen. nov., sp. nov., a gammaproteobacterium isolated from the Yellow Sea.</title>
        <authorList>
            <person name="Oh H.M."/>
            <person name="Kim H."/>
            <person name="Kim K.M."/>
            <person name="Min G.S."/>
            <person name="Cho J.C."/>
        </authorList>
    </citation>
    <scope>NUCLEOTIDE SEQUENCE</scope>
    <source>
        <strain evidence="15">DSM 25064</strain>
    </source>
</reference>
<keyword evidence="7 12" id="KW-0862">Zinc</keyword>
<sequence length="734" mass="82148">MTDPAILRIAIPSPLRRLFDYLYPAELGPLPEAGCRVLVPFGRRQLVGIVIGQASSSEVPTDKLKPIAALLDCEPLLSQNLLELGSWAASYYQHPIGDALSSLLPVLLRRGEPLPSNAEPAWQLTTRGKGLPESALSRAPRQQQVLQQLQLRTASRSHFQQLGISSTILRQLEQKGLIEQIELAPEASVDHSNLLAEPSLPLYPEQQQALEQIQLSGFHSYLLDGTTGSGKTEVYLQLIEQVVRKGRQALVMIPEISLTPQTLQRFTSRFNCPVAVIHSGLTDRERALAWDQARTGRAAIVLGTRSAIFTPLKNPGLLIVDEEHDSSFKQQEGFRYSARDLAVWRAQSEQIPLILGSATPSLESLYNCQQQRYTRLVLSSRAGASQQPAWQTVDVRQHRLSSGFSRELFDAMQTQLDDGNQVLVFLNRRGFAPTLSCHQCGWIANCHRCEARLTVHRQINRLICHHCEFQQTVPTRCSQCHSVQLQCVGQGTERSEETLAALFPDFPVIRVDRDTTRRKQAMQEIVAKIHSGEPCILVGTQMLAKGHHFPNVTLVAILDADAGLFSADFRAAEKMGQLITQVAGRAGRGKKPGMVILQSQHCEHPLISTLIHQSYSEFCEMLLTERRLAQLPPFRYMALLRAEARNMTDAENFLAYARQLAEQQVSPNPDISYLGPLPAPMEKRSGRFRQQFSITCRERPRLQQLMSWLCPQLEASSLGKKVRWSVDIDPQDMS</sequence>
<evidence type="ECO:0000259" key="14">
    <source>
        <dbReference type="PROSITE" id="PS51194"/>
    </source>
</evidence>
<evidence type="ECO:0000256" key="4">
    <source>
        <dbReference type="ARBA" id="ARBA00022741"/>
    </source>
</evidence>
<dbReference type="Proteomes" id="UP001178354">
    <property type="component" value="Unassembled WGS sequence"/>
</dbReference>
<evidence type="ECO:0000256" key="11">
    <source>
        <dbReference type="ARBA" id="ARBA00048988"/>
    </source>
</evidence>
<proteinExistence type="inferred from homology"/>
<keyword evidence="6 12" id="KW-0347">Helicase</keyword>
<reference evidence="15" key="2">
    <citation type="submission" date="2023-08" db="EMBL/GenBank/DDBJ databases">
        <authorList>
            <person name="Luo J."/>
        </authorList>
    </citation>
    <scope>NUCLEOTIDE SEQUENCE</scope>
    <source>
        <strain evidence="15">DSM 25064</strain>
    </source>
</reference>
<dbReference type="InterPro" id="IPR001650">
    <property type="entry name" value="Helicase_C-like"/>
</dbReference>
<dbReference type="EMBL" id="JAUUUU010000001">
    <property type="protein sequence ID" value="MDP1519611.1"/>
    <property type="molecule type" value="Genomic_DNA"/>
</dbReference>
<dbReference type="InterPro" id="IPR042115">
    <property type="entry name" value="PriA_3primeBD_sf"/>
</dbReference>
<dbReference type="NCBIfam" id="NF004067">
    <property type="entry name" value="PRK05580.1-4"/>
    <property type="match status" value="1"/>
</dbReference>
<evidence type="ECO:0000256" key="1">
    <source>
        <dbReference type="ARBA" id="ARBA00022515"/>
    </source>
</evidence>
<dbReference type="NCBIfam" id="NF004065">
    <property type="entry name" value="PRK05580.1-1"/>
    <property type="match status" value="1"/>
</dbReference>
<dbReference type="EC" id="5.6.2.4" evidence="12"/>
<evidence type="ECO:0000313" key="15">
    <source>
        <dbReference type="EMBL" id="MDP1519611.1"/>
    </source>
</evidence>
<dbReference type="NCBIfam" id="TIGR00595">
    <property type="entry name" value="priA"/>
    <property type="match status" value="1"/>
</dbReference>
<keyword evidence="1 12" id="KW-0639">Primosome</keyword>
<comment type="catalytic activity">
    <reaction evidence="12">
        <text>Couples ATP hydrolysis with the unwinding of duplex DNA by translocating in the 3'-5' direction.</text>
        <dbReference type="EC" id="5.6.2.4"/>
    </reaction>
</comment>
<dbReference type="GO" id="GO:0003677">
    <property type="term" value="F:DNA binding"/>
    <property type="evidence" value="ECO:0007669"/>
    <property type="project" value="UniProtKB-UniRule"/>
</dbReference>
<feature type="domain" description="Helicase ATP-binding" evidence="13">
    <location>
        <begin position="212"/>
        <end position="378"/>
    </location>
</feature>
<evidence type="ECO:0000256" key="10">
    <source>
        <dbReference type="ARBA" id="ARBA00023235"/>
    </source>
</evidence>
<dbReference type="InterPro" id="IPR040498">
    <property type="entry name" value="PriA_CRR"/>
</dbReference>
<comment type="similarity">
    <text evidence="12">Belongs to the helicase family. PriA subfamily.</text>
</comment>
<dbReference type="GO" id="GO:0005524">
    <property type="term" value="F:ATP binding"/>
    <property type="evidence" value="ECO:0007669"/>
    <property type="project" value="UniProtKB-UniRule"/>
</dbReference>
<dbReference type="Gene3D" id="3.40.50.300">
    <property type="entry name" value="P-loop containing nucleotide triphosphate hydrolases"/>
    <property type="match status" value="2"/>
</dbReference>
<dbReference type="Pfam" id="PF00270">
    <property type="entry name" value="DEAD"/>
    <property type="match status" value="1"/>
</dbReference>
<dbReference type="InterPro" id="IPR011545">
    <property type="entry name" value="DEAD/DEAH_box_helicase_dom"/>
</dbReference>
<keyword evidence="16" id="KW-1185">Reference proteome</keyword>
<comment type="cofactor">
    <cofactor evidence="12">
        <name>Zn(2+)</name>
        <dbReference type="ChEBI" id="CHEBI:29105"/>
    </cofactor>
    <text evidence="12">Binds 2 zinc ions per subunit.</text>
</comment>
<feature type="binding site" evidence="12">
    <location>
        <position position="449"/>
    </location>
    <ligand>
        <name>Zn(2+)</name>
        <dbReference type="ChEBI" id="CHEBI:29105"/>
        <label>2</label>
    </ligand>
</feature>
<dbReference type="Pfam" id="PF18074">
    <property type="entry name" value="PriA_C"/>
    <property type="match status" value="1"/>
</dbReference>
<dbReference type="SMART" id="SM00487">
    <property type="entry name" value="DEXDc"/>
    <property type="match status" value="1"/>
</dbReference>
<dbReference type="PROSITE" id="PS51192">
    <property type="entry name" value="HELICASE_ATP_BIND_1"/>
    <property type="match status" value="1"/>
</dbReference>
<dbReference type="GO" id="GO:0006269">
    <property type="term" value="P:DNA replication, synthesis of primer"/>
    <property type="evidence" value="ECO:0007669"/>
    <property type="project" value="UniProtKB-KW"/>
</dbReference>
<dbReference type="GO" id="GO:0006302">
    <property type="term" value="P:double-strand break repair"/>
    <property type="evidence" value="ECO:0007669"/>
    <property type="project" value="InterPro"/>
</dbReference>
<dbReference type="FunFam" id="3.40.1440.60:FF:000001">
    <property type="entry name" value="Primosomal protein N"/>
    <property type="match status" value="1"/>
</dbReference>
<dbReference type="GO" id="GO:0043138">
    <property type="term" value="F:3'-5' DNA helicase activity"/>
    <property type="evidence" value="ECO:0007669"/>
    <property type="project" value="UniProtKB-EC"/>
</dbReference>
<dbReference type="InterPro" id="IPR005259">
    <property type="entry name" value="PriA"/>
</dbReference>
<gene>
    <name evidence="12" type="primary">priA</name>
    <name evidence="15" type="ORF">Q8A57_01340</name>
</gene>
<feature type="binding site" evidence="12">
    <location>
        <position position="467"/>
    </location>
    <ligand>
        <name>Zn(2+)</name>
        <dbReference type="ChEBI" id="CHEBI:29105"/>
        <label>2</label>
    </ligand>
</feature>
<organism evidence="15 16">
    <name type="scientific">Porticoccus litoralis</name>
    <dbReference type="NCBI Taxonomy" id="434086"/>
    <lineage>
        <taxon>Bacteria</taxon>
        <taxon>Pseudomonadati</taxon>
        <taxon>Pseudomonadota</taxon>
        <taxon>Gammaproteobacteria</taxon>
        <taxon>Cellvibrionales</taxon>
        <taxon>Porticoccaceae</taxon>
        <taxon>Porticoccus</taxon>
    </lineage>
</organism>
<keyword evidence="9 12" id="KW-0238">DNA-binding</keyword>
<dbReference type="GO" id="GO:0006270">
    <property type="term" value="P:DNA replication initiation"/>
    <property type="evidence" value="ECO:0007669"/>
    <property type="project" value="TreeGrafter"/>
</dbReference>
<comment type="subunit">
    <text evidence="12">Component of the replication restart primosome.</text>
</comment>
<evidence type="ECO:0000256" key="6">
    <source>
        <dbReference type="ARBA" id="ARBA00022806"/>
    </source>
</evidence>
<keyword evidence="4 12" id="KW-0547">Nucleotide-binding</keyword>
<keyword evidence="10 12" id="KW-0413">Isomerase</keyword>
<dbReference type="RefSeq" id="WP_305169123.1">
    <property type="nucleotide sequence ID" value="NZ_JAUUUU010000001.1"/>
</dbReference>
<evidence type="ECO:0000313" key="16">
    <source>
        <dbReference type="Proteomes" id="UP001178354"/>
    </source>
</evidence>
<name>A0AAW8B1E3_9GAMM</name>
<dbReference type="InterPro" id="IPR048949">
    <property type="entry name" value="WHD_PriA"/>
</dbReference>
<feature type="binding site" evidence="12">
    <location>
        <position position="440"/>
    </location>
    <ligand>
        <name>Zn(2+)</name>
        <dbReference type="ChEBI" id="CHEBI:29105"/>
        <label>1</label>
    </ligand>
</feature>
<dbReference type="GO" id="GO:1990077">
    <property type="term" value="C:primosome complex"/>
    <property type="evidence" value="ECO:0007669"/>
    <property type="project" value="UniProtKB-UniRule"/>
</dbReference>
<dbReference type="PANTHER" id="PTHR30580">
    <property type="entry name" value="PRIMOSOMAL PROTEIN N"/>
    <property type="match status" value="1"/>
</dbReference>
<dbReference type="AlphaFoldDB" id="A0AAW8B1E3"/>
<dbReference type="InterPro" id="IPR041222">
    <property type="entry name" value="PriA_3primeBD"/>
</dbReference>
<evidence type="ECO:0000256" key="5">
    <source>
        <dbReference type="ARBA" id="ARBA00022801"/>
    </source>
</evidence>
<dbReference type="InterPro" id="IPR027417">
    <property type="entry name" value="P-loop_NTPase"/>
</dbReference>
<dbReference type="InterPro" id="IPR014001">
    <property type="entry name" value="Helicase_ATP-bd"/>
</dbReference>
<keyword evidence="5 12" id="KW-0378">Hydrolase</keyword>
<dbReference type="Pfam" id="PF21213">
    <property type="entry name" value="WHD_PriA"/>
    <property type="match status" value="1"/>
</dbReference>
<feature type="domain" description="Helicase C-terminal" evidence="14">
    <location>
        <begin position="472"/>
        <end position="629"/>
    </location>
</feature>
<dbReference type="Pfam" id="PF00271">
    <property type="entry name" value="Helicase_C"/>
    <property type="match status" value="1"/>
</dbReference>
<dbReference type="GO" id="GO:0006310">
    <property type="term" value="P:DNA recombination"/>
    <property type="evidence" value="ECO:0007669"/>
    <property type="project" value="InterPro"/>
</dbReference>
<comment type="catalytic activity">
    <reaction evidence="11 12">
        <text>ATP + H2O = ADP + phosphate + H(+)</text>
        <dbReference type="Rhea" id="RHEA:13065"/>
        <dbReference type="ChEBI" id="CHEBI:15377"/>
        <dbReference type="ChEBI" id="CHEBI:15378"/>
        <dbReference type="ChEBI" id="CHEBI:30616"/>
        <dbReference type="ChEBI" id="CHEBI:43474"/>
        <dbReference type="ChEBI" id="CHEBI:456216"/>
        <dbReference type="EC" id="5.6.2.4"/>
    </reaction>
</comment>
<dbReference type="PANTHER" id="PTHR30580:SF0">
    <property type="entry name" value="PRIMOSOMAL PROTEIN N"/>
    <property type="match status" value="1"/>
</dbReference>
<dbReference type="InterPro" id="IPR041236">
    <property type="entry name" value="PriA_C"/>
</dbReference>
<dbReference type="FunFam" id="3.40.50.300:FF:000489">
    <property type="entry name" value="Primosome assembly protein PriA"/>
    <property type="match status" value="1"/>
</dbReference>
<evidence type="ECO:0000256" key="3">
    <source>
        <dbReference type="ARBA" id="ARBA00022723"/>
    </source>
</evidence>
<dbReference type="Pfam" id="PF18319">
    <property type="entry name" value="Zn_ribbon_PriA"/>
    <property type="match status" value="1"/>
</dbReference>
<accession>A0AAW8B1E3</accession>
<dbReference type="GO" id="GO:0016787">
    <property type="term" value="F:hydrolase activity"/>
    <property type="evidence" value="ECO:0007669"/>
    <property type="project" value="UniProtKB-KW"/>
</dbReference>
<evidence type="ECO:0000256" key="9">
    <source>
        <dbReference type="ARBA" id="ARBA00023125"/>
    </source>
</evidence>
<evidence type="ECO:0000259" key="13">
    <source>
        <dbReference type="PROSITE" id="PS51192"/>
    </source>
</evidence>
<dbReference type="Pfam" id="PF17764">
    <property type="entry name" value="PriA_3primeBD"/>
    <property type="match status" value="1"/>
</dbReference>
<feature type="binding site" evidence="12">
    <location>
        <position position="480"/>
    </location>
    <ligand>
        <name>Zn(2+)</name>
        <dbReference type="ChEBI" id="CHEBI:29105"/>
        <label>1</label>
    </ligand>
</feature>
<protein>
    <recommendedName>
        <fullName evidence="12">Replication restart protein PriA</fullName>
    </recommendedName>
    <alternativeName>
        <fullName evidence="12">ATP-dependent DNA helicase PriA</fullName>
        <ecNumber evidence="12">5.6.2.4</ecNumber>
    </alternativeName>
    <alternativeName>
        <fullName evidence="12">DNA 3'-5' helicase PriA</fullName>
    </alternativeName>
</protein>
<keyword evidence="8 12" id="KW-0067">ATP-binding</keyword>
<dbReference type="Gene3D" id="3.40.1440.60">
    <property type="entry name" value="PriA, 3(prime) DNA-binding domain"/>
    <property type="match status" value="1"/>
</dbReference>
<comment type="caution">
    <text evidence="15">The sequence shown here is derived from an EMBL/GenBank/DDBJ whole genome shotgun (WGS) entry which is preliminary data.</text>
</comment>
<dbReference type="SMART" id="SM00490">
    <property type="entry name" value="HELICc"/>
    <property type="match status" value="1"/>
</dbReference>